<dbReference type="RefSeq" id="WP_285368267.1">
    <property type="nucleotide sequence ID" value="NZ_JASSQD010000001.1"/>
</dbReference>
<gene>
    <name evidence="1" type="ORF">QQF73_11595</name>
</gene>
<evidence type="ECO:0008006" key="3">
    <source>
        <dbReference type="Google" id="ProtNLM"/>
    </source>
</evidence>
<evidence type="ECO:0000313" key="2">
    <source>
        <dbReference type="Proteomes" id="UP001223547"/>
    </source>
</evidence>
<sequence>MRVLLILSALLVGCSSEEILYVPGPEFYQKVDLSVSSSEIEVGEVLILKVSRETAGWIEKPSSEVNTDDPNQCWYRGSPPPKYEEEVSPNIAFKATPEGYQRYGFDLNGRTVMFTNAGEYQIKGHSSLWCAPGATSNTVAITVHEGN</sequence>
<name>A0ABT7HFK0_9GAMM</name>
<accession>A0ABT7HFK0</accession>
<dbReference type="EMBL" id="JASSQD010000001">
    <property type="protein sequence ID" value="MDK9558265.1"/>
    <property type="molecule type" value="Genomic_DNA"/>
</dbReference>
<organism evidence="1 2">
    <name type="scientific">Marinobacter albus</name>
    <dbReference type="NCBI Taxonomy" id="3030833"/>
    <lineage>
        <taxon>Bacteria</taxon>
        <taxon>Pseudomonadati</taxon>
        <taxon>Pseudomonadota</taxon>
        <taxon>Gammaproteobacteria</taxon>
        <taxon>Pseudomonadales</taxon>
        <taxon>Marinobacteraceae</taxon>
        <taxon>Marinobacter</taxon>
    </lineage>
</organism>
<reference evidence="1 2" key="1">
    <citation type="submission" date="2023-05" db="EMBL/GenBank/DDBJ databases">
        <title>Marinobacter albus sp. nov., a marine bacterium isolated from sand in a coastal intertidal zone of huludao.</title>
        <authorList>
            <person name="Deng T."/>
        </authorList>
    </citation>
    <scope>NUCLEOTIDE SEQUENCE [LARGE SCALE GENOMIC DNA]</scope>
    <source>
        <strain evidence="1 2">M216</strain>
    </source>
</reference>
<proteinExistence type="predicted"/>
<keyword evidence="2" id="KW-1185">Reference proteome</keyword>
<evidence type="ECO:0000313" key="1">
    <source>
        <dbReference type="EMBL" id="MDK9558265.1"/>
    </source>
</evidence>
<protein>
    <recommendedName>
        <fullName evidence="3">Proteinase inhibitor I42 chagasin domain-containing protein</fullName>
    </recommendedName>
</protein>
<comment type="caution">
    <text evidence="1">The sequence shown here is derived from an EMBL/GenBank/DDBJ whole genome shotgun (WGS) entry which is preliminary data.</text>
</comment>
<dbReference type="Proteomes" id="UP001223547">
    <property type="component" value="Unassembled WGS sequence"/>
</dbReference>